<dbReference type="Ensembl" id="ENSRFET00010010522.1">
    <property type="protein sequence ID" value="ENSRFEP00010009611.1"/>
    <property type="gene ID" value="ENSRFEG00010006450.1"/>
</dbReference>
<dbReference type="PROSITE" id="PS00134">
    <property type="entry name" value="TRYPSIN_HIS"/>
    <property type="match status" value="1"/>
</dbReference>
<keyword evidence="3 5" id="KW-0720">Serine protease</keyword>
<evidence type="ECO:0000313" key="8">
    <source>
        <dbReference type="Proteomes" id="UP000472240"/>
    </source>
</evidence>
<keyword evidence="1 5" id="KW-0645">Protease</keyword>
<dbReference type="CDD" id="cd00190">
    <property type="entry name" value="Tryp_SPc"/>
    <property type="match status" value="1"/>
</dbReference>
<dbReference type="FunFam" id="2.40.10.10:FF:000006">
    <property type="entry name" value="Serine proteinase stubble"/>
    <property type="match status" value="1"/>
</dbReference>
<dbReference type="PANTHER" id="PTHR24253:SF162">
    <property type="entry name" value="SERINE PROTEASE 48"/>
    <property type="match status" value="1"/>
</dbReference>
<dbReference type="SMART" id="SM00020">
    <property type="entry name" value="Tryp_SPc"/>
    <property type="match status" value="1"/>
</dbReference>
<keyword evidence="4" id="KW-1015">Disulfide bond</keyword>
<reference evidence="7 8" key="1">
    <citation type="journal article" date="2015" name="Annu Rev Anim Biosci">
        <title>The Genome 10K Project: a way forward.</title>
        <authorList>
            <person name="Koepfli K.P."/>
            <person name="Paten B."/>
            <person name="O'Brien S.J."/>
            <person name="Koepfli K.P."/>
            <person name="Paten B."/>
            <person name="Antunes A."/>
            <person name="Belov K."/>
            <person name="Bustamante C."/>
            <person name="Castoe T.A."/>
            <person name="Clawson H."/>
            <person name="Crawford A.J."/>
            <person name="Diekhans M."/>
            <person name="Distel D."/>
            <person name="Durbin R."/>
            <person name="Earl D."/>
            <person name="Fujita M.K."/>
            <person name="Gamble T."/>
            <person name="Georges A."/>
            <person name="Gemmell N."/>
            <person name="Gilbert M.T."/>
            <person name="Graves J.M."/>
            <person name="Green R.E."/>
            <person name="Hickey G."/>
            <person name="Jarvis E.D."/>
            <person name="Johnson W."/>
            <person name="Komissarov A."/>
            <person name="Korf I."/>
            <person name="Kuhn R."/>
            <person name="Larkin D.M."/>
            <person name="Lewin H."/>
            <person name="Lopez J.V."/>
            <person name="Ma J."/>
            <person name="Marques-Bonet T."/>
            <person name="Miller W."/>
            <person name="Murphy R."/>
            <person name="Pevzner P."/>
            <person name="Shapiro B."/>
            <person name="Steiner C."/>
            <person name="Tamazian G."/>
            <person name="Venkatesh B."/>
            <person name="Wang J."/>
            <person name="Wayne R."/>
            <person name="Wiley E."/>
            <person name="Yang H."/>
            <person name="Zhang G."/>
            <person name="Haussler D."/>
            <person name="Ryder O."/>
            <person name="O'Brien S.J."/>
        </authorList>
    </citation>
    <scope>NUCLEOTIDE SEQUENCE</scope>
</reference>
<reference evidence="8" key="3">
    <citation type="submission" date="2018-12" db="EMBL/GenBank/DDBJ databases">
        <title>G10K-VGP greater horseshoe bat female genome, primary haplotype.</title>
        <authorList>
            <person name="Teeling E."/>
            <person name="Myers G."/>
            <person name="Vernes S."/>
            <person name="Pippel M."/>
            <person name="Winkler S."/>
            <person name="Fedrigo O."/>
            <person name="Rhie A."/>
            <person name="Koren S."/>
            <person name="Phillippy A."/>
            <person name="Lewin H."/>
            <person name="Damas J."/>
            <person name="Howe K."/>
            <person name="Mountcastle J."/>
            <person name="Jarvis E.D."/>
        </authorList>
    </citation>
    <scope>NUCLEOTIDE SEQUENCE [LARGE SCALE GENOMIC DNA]</scope>
</reference>
<reference evidence="7" key="5">
    <citation type="submission" date="2025-09" db="UniProtKB">
        <authorList>
            <consortium name="Ensembl"/>
        </authorList>
    </citation>
    <scope>IDENTIFICATION</scope>
</reference>
<accession>A0A671E8Q1</accession>
<dbReference type="Pfam" id="PF00089">
    <property type="entry name" value="Trypsin"/>
    <property type="match status" value="1"/>
</dbReference>
<dbReference type="InterPro" id="IPR033116">
    <property type="entry name" value="TRYPSIN_SER"/>
</dbReference>
<evidence type="ECO:0000313" key="7">
    <source>
        <dbReference type="Ensembl" id="ENSRFEP00010009611.1"/>
    </source>
</evidence>
<dbReference type="GO" id="GO:0006508">
    <property type="term" value="P:proteolysis"/>
    <property type="evidence" value="ECO:0007669"/>
    <property type="project" value="UniProtKB-KW"/>
</dbReference>
<dbReference type="PRINTS" id="PR00722">
    <property type="entry name" value="CHYMOTRYPSIN"/>
</dbReference>
<reference evidence="7 8" key="2">
    <citation type="journal article" date="2018" name="Annu Rev Anim Biosci">
        <title>Bat Biology, Genomes, and the Bat1K Project: To Generate Chromosome-Level Genomes for All Living Bat Species.</title>
        <authorList>
            <person name="Teeling E.C."/>
            <person name="Vernes S.C."/>
            <person name="Davalos L.M."/>
            <person name="Ray D.A."/>
            <person name="Gilbert M.T.P."/>
            <person name="Myers E."/>
        </authorList>
    </citation>
    <scope>NUCLEOTIDE SEQUENCE</scope>
</reference>
<protein>
    <submittedName>
        <fullName evidence="7">Serine protease 48</fullName>
    </submittedName>
</protein>
<dbReference type="InterPro" id="IPR009003">
    <property type="entry name" value="Peptidase_S1_PA"/>
</dbReference>
<evidence type="ECO:0000259" key="6">
    <source>
        <dbReference type="PROSITE" id="PS50240"/>
    </source>
</evidence>
<keyword evidence="2 5" id="KW-0378">Hydrolase</keyword>
<organism evidence="7 8">
    <name type="scientific">Rhinolophus ferrumequinum</name>
    <name type="common">Greater horseshoe bat</name>
    <dbReference type="NCBI Taxonomy" id="59479"/>
    <lineage>
        <taxon>Eukaryota</taxon>
        <taxon>Metazoa</taxon>
        <taxon>Chordata</taxon>
        <taxon>Craniata</taxon>
        <taxon>Vertebrata</taxon>
        <taxon>Euteleostomi</taxon>
        <taxon>Mammalia</taxon>
        <taxon>Eutheria</taxon>
        <taxon>Laurasiatheria</taxon>
        <taxon>Chiroptera</taxon>
        <taxon>Yinpterochiroptera</taxon>
        <taxon>Rhinolophoidea</taxon>
        <taxon>Rhinolophidae</taxon>
        <taxon>Rhinolophinae</taxon>
        <taxon>Rhinolophus</taxon>
    </lineage>
</organism>
<feature type="domain" description="Peptidase S1" evidence="6">
    <location>
        <begin position="35"/>
        <end position="281"/>
    </location>
</feature>
<evidence type="ECO:0000256" key="3">
    <source>
        <dbReference type="ARBA" id="ARBA00022825"/>
    </source>
</evidence>
<sequence>MLLKKAGKRWDNTHNHSTLSPLSLVCGPPVYSGRVVGGQEAVKGPWPWQVSLHCGETHLCGGSLISERWILTAAHCIKAVKGIKYMVMEGELTLGDEHTMTWIPLLYTVWLGSIKIGYSNDGVKHHVSTIIIHPKFQDVTADIALLKLVSRVTFTSFILPICLPRITKQLTIPGSCWVNGWGKVKENEGTPHIGTLEKPQTNTSNFELSIPVIKEDMICAGDTHTGKDSCKGDSGGPLSCHIDGVWILIGLVSWGIECGKSLPGVYTNVTYYQKWINAIISRAEVWGPTIWTYLTSCSLLYCSLWLSWDPPVPLGLTSY</sequence>
<keyword evidence="8" id="KW-1185">Reference proteome</keyword>
<dbReference type="InterPro" id="IPR001314">
    <property type="entry name" value="Peptidase_S1A"/>
</dbReference>
<dbReference type="PROSITE" id="PS50240">
    <property type="entry name" value="TRYPSIN_DOM"/>
    <property type="match status" value="1"/>
</dbReference>
<dbReference type="GO" id="GO:0004252">
    <property type="term" value="F:serine-type endopeptidase activity"/>
    <property type="evidence" value="ECO:0007669"/>
    <property type="project" value="InterPro"/>
</dbReference>
<reference evidence="7" key="4">
    <citation type="submission" date="2025-08" db="UniProtKB">
        <authorList>
            <consortium name="Ensembl"/>
        </authorList>
    </citation>
    <scope>IDENTIFICATION</scope>
</reference>
<dbReference type="SUPFAM" id="SSF50494">
    <property type="entry name" value="Trypsin-like serine proteases"/>
    <property type="match status" value="1"/>
</dbReference>
<evidence type="ECO:0000256" key="4">
    <source>
        <dbReference type="ARBA" id="ARBA00023157"/>
    </source>
</evidence>
<dbReference type="PANTHER" id="PTHR24253">
    <property type="entry name" value="TRANSMEMBRANE PROTEASE SERINE"/>
    <property type="match status" value="1"/>
</dbReference>
<evidence type="ECO:0000256" key="2">
    <source>
        <dbReference type="ARBA" id="ARBA00022801"/>
    </source>
</evidence>
<evidence type="ECO:0000256" key="5">
    <source>
        <dbReference type="RuleBase" id="RU363034"/>
    </source>
</evidence>
<dbReference type="GeneTree" id="ENSGT00940000160791"/>
<name>A0A671E8Q1_RHIFE</name>
<proteinExistence type="predicted"/>
<dbReference type="AlphaFoldDB" id="A0A671E8Q1"/>
<dbReference type="PROSITE" id="PS00135">
    <property type="entry name" value="TRYPSIN_SER"/>
    <property type="match status" value="1"/>
</dbReference>
<dbReference type="InterPro" id="IPR043504">
    <property type="entry name" value="Peptidase_S1_PA_chymotrypsin"/>
</dbReference>
<dbReference type="Proteomes" id="UP000472240">
    <property type="component" value="Chromosome 18"/>
</dbReference>
<dbReference type="InterPro" id="IPR001254">
    <property type="entry name" value="Trypsin_dom"/>
</dbReference>
<evidence type="ECO:0000256" key="1">
    <source>
        <dbReference type="ARBA" id="ARBA00022670"/>
    </source>
</evidence>
<dbReference type="InterPro" id="IPR018114">
    <property type="entry name" value="TRYPSIN_HIS"/>
</dbReference>
<dbReference type="Gene3D" id="2.40.10.10">
    <property type="entry name" value="Trypsin-like serine proteases"/>
    <property type="match status" value="1"/>
</dbReference>
<gene>
    <name evidence="7" type="primary">PRSS48</name>
</gene>